<proteinExistence type="predicted"/>
<organism evidence="1 2">
    <name type="scientific">Stappia sediminis</name>
    <dbReference type="NCBI Taxonomy" id="2692190"/>
    <lineage>
        <taxon>Bacteria</taxon>
        <taxon>Pseudomonadati</taxon>
        <taxon>Pseudomonadota</taxon>
        <taxon>Alphaproteobacteria</taxon>
        <taxon>Hyphomicrobiales</taxon>
        <taxon>Stappiaceae</taxon>
        <taxon>Stappia</taxon>
    </lineage>
</organism>
<reference evidence="1 2" key="1">
    <citation type="submission" date="2019-12" db="EMBL/GenBank/DDBJ databases">
        <authorList>
            <person name="Li M."/>
        </authorList>
    </citation>
    <scope>NUCLEOTIDE SEQUENCE [LARGE SCALE GENOMIC DNA]</scope>
    <source>
        <strain evidence="1 2">GBMRC 2046</strain>
    </source>
</reference>
<sequence length="97" mass="10862">MTIYIVFVSWTDQGIKNVKDSPGRLDAAKKMLSDMGGNFREFYLTMGEFDMMAICEAPDDAVIARMVLMLGQTGNIRTRTVKAFPESAYREIINSLG</sequence>
<dbReference type="InterPro" id="IPR014845">
    <property type="entry name" value="GYD/TTHA1554"/>
</dbReference>
<accession>A0A7X3S5R6</accession>
<name>A0A7X3S5R6_9HYPH</name>
<dbReference type="RefSeq" id="WP_160773690.1">
    <property type="nucleotide sequence ID" value="NZ_WUMV01000001.1"/>
</dbReference>
<dbReference type="EMBL" id="WUMV01000001">
    <property type="protein sequence ID" value="MXN63433.1"/>
    <property type="molecule type" value="Genomic_DNA"/>
</dbReference>
<keyword evidence="2" id="KW-1185">Reference proteome</keyword>
<comment type="caution">
    <text evidence="1">The sequence shown here is derived from an EMBL/GenBank/DDBJ whole genome shotgun (WGS) entry which is preliminary data.</text>
</comment>
<dbReference type="Pfam" id="PF08734">
    <property type="entry name" value="GYD"/>
    <property type="match status" value="1"/>
</dbReference>
<dbReference type="AlphaFoldDB" id="A0A7X3S5R6"/>
<protein>
    <submittedName>
        <fullName evidence="1">GYD domain-containing protein</fullName>
    </submittedName>
</protein>
<dbReference type="Proteomes" id="UP000433101">
    <property type="component" value="Unassembled WGS sequence"/>
</dbReference>
<evidence type="ECO:0000313" key="1">
    <source>
        <dbReference type="EMBL" id="MXN63433.1"/>
    </source>
</evidence>
<evidence type="ECO:0000313" key="2">
    <source>
        <dbReference type="Proteomes" id="UP000433101"/>
    </source>
</evidence>
<gene>
    <name evidence="1" type="ORF">GR183_00820</name>
</gene>